<evidence type="ECO:0000256" key="1">
    <source>
        <dbReference type="SAM" id="MobiDB-lite"/>
    </source>
</evidence>
<evidence type="ECO:0000313" key="3">
    <source>
        <dbReference type="Proteomes" id="UP001311915"/>
    </source>
</evidence>
<feature type="region of interest" description="Disordered" evidence="1">
    <location>
        <begin position="94"/>
        <end position="126"/>
    </location>
</feature>
<comment type="caution">
    <text evidence="2">The sequence shown here is derived from an EMBL/GenBank/DDBJ whole genome shotgun (WGS) entry which is preliminary data.</text>
</comment>
<accession>A0AAV9KXG3</accession>
<feature type="compositionally biased region" description="Basic and acidic residues" evidence="1">
    <location>
        <begin position="94"/>
        <end position="115"/>
    </location>
</feature>
<dbReference type="AlphaFoldDB" id="A0AAV9KXG3"/>
<dbReference type="Proteomes" id="UP001311915">
    <property type="component" value="Unassembled WGS sequence"/>
</dbReference>
<proteinExistence type="predicted"/>
<feature type="region of interest" description="Disordered" evidence="1">
    <location>
        <begin position="37"/>
        <end position="59"/>
    </location>
</feature>
<organism evidence="2 3">
    <name type="scientific">Solanum pinnatisectum</name>
    <name type="common">tansyleaf nightshade</name>
    <dbReference type="NCBI Taxonomy" id="50273"/>
    <lineage>
        <taxon>Eukaryota</taxon>
        <taxon>Viridiplantae</taxon>
        <taxon>Streptophyta</taxon>
        <taxon>Embryophyta</taxon>
        <taxon>Tracheophyta</taxon>
        <taxon>Spermatophyta</taxon>
        <taxon>Magnoliopsida</taxon>
        <taxon>eudicotyledons</taxon>
        <taxon>Gunneridae</taxon>
        <taxon>Pentapetalae</taxon>
        <taxon>asterids</taxon>
        <taxon>lamiids</taxon>
        <taxon>Solanales</taxon>
        <taxon>Solanaceae</taxon>
        <taxon>Solanoideae</taxon>
        <taxon>Solaneae</taxon>
        <taxon>Solanum</taxon>
    </lineage>
</organism>
<name>A0AAV9KXG3_9SOLN</name>
<gene>
    <name evidence="2" type="ORF">R3W88_016312</name>
</gene>
<reference evidence="2 3" key="1">
    <citation type="submission" date="2023-10" db="EMBL/GenBank/DDBJ databases">
        <title>Genome-Wide Identification Analysis in wild type Solanum Pinnatisectum Reveals Some Genes Defensing Phytophthora Infestans.</title>
        <authorList>
            <person name="Sun C."/>
        </authorList>
    </citation>
    <scope>NUCLEOTIDE SEQUENCE [LARGE SCALE GENOMIC DNA]</scope>
    <source>
        <strain evidence="2">LQN</strain>
        <tissue evidence="2">Leaf</tissue>
    </source>
</reference>
<evidence type="ECO:0000313" key="2">
    <source>
        <dbReference type="EMBL" id="KAK4717974.1"/>
    </source>
</evidence>
<keyword evidence="3" id="KW-1185">Reference proteome</keyword>
<dbReference type="EMBL" id="JAWPEI010000008">
    <property type="protein sequence ID" value="KAK4717974.1"/>
    <property type="molecule type" value="Genomic_DNA"/>
</dbReference>
<sequence length="212" mass="23968">MNRDGPHIDTNALFPVQPAGDNSHTSAIHLAEVAARHEEADDHHTKTRALENSAEETQSSNFSFGIKANSMHITSTSNLCVVQDTNQGRYMEKAGHDEQQMDEQTNQRHQDKGEEVQPGQSRSKNAMQNVDTNTEAHLRNVANEQISRITDSSEQVVTKITNIKKDSRSRLRIPTNREKLVEFNRATMELKWIIEITFRGYPTTMLGMSLIL</sequence>
<protein>
    <submittedName>
        <fullName evidence="2">Uncharacterized protein</fullName>
    </submittedName>
</protein>